<dbReference type="EMBL" id="BJHV01000001">
    <property type="protein sequence ID" value="GDY44238.1"/>
    <property type="molecule type" value="Genomic_DNA"/>
</dbReference>
<evidence type="ECO:0000259" key="1">
    <source>
        <dbReference type="Pfam" id="PF24693"/>
    </source>
</evidence>
<evidence type="ECO:0000313" key="3">
    <source>
        <dbReference type="Proteomes" id="UP000299290"/>
    </source>
</evidence>
<gene>
    <name evidence="2" type="ORF">SANT12839_051200</name>
</gene>
<dbReference type="RefSeq" id="WP_137966699.1">
    <property type="nucleotide sequence ID" value="NZ_BJHV01000001.1"/>
</dbReference>
<keyword evidence="3" id="KW-1185">Reference proteome</keyword>
<feature type="domain" description="DUF7660" evidence="1">
    <location>
        <begin position="14"/>
        <end position="86"/>
    </location>
</feature>
<dbReference type="InterPro" id="IPR056077">
    <property type="entry name" value="DUF7660"/>
</dbReference>
<protein>
    <recommendedName>
        <fullName evidence="1">DUF7660 domain-containing protein</fullName>
    </recommendedName>
</protein>
<reference evidence="2 3" key="1">
    <citation type="journal article" date="2020" name="Int. J. Syst. Evol. Microbiol.">
        <title>Reclassification of Streptomyces castelarensis and Streptomyces sporoclivatus as later heterotypic synonyms of Streptomyces antimycoticus.</title>
        <authorList>
            <person name="Komaki H."/>
            <person name="Tamura T."/>
        </authorList>
    </citation>
    <scope>NUCLEOTIDE SEQUENCE [LARGE SCALE GENOMIC DNA]</scope>
    <source>
        <strain evidence="2 3">NBRC 12839</strain>
    </source>
</reference>
<comment type="caution">
    <text evidence="2">The sequence shown here is derived from an EMBL/GenBank/DDBJ whole genome shotgun (WGS) entry which is preliminary data.</text>
</comment>
<name>A0A4D4KCB0_9ACTN</name>
<proteinExistence type="predicted"/>
<sequence>MQQLPDHPAHRVDSREALVCHILSLRDDLLTRSNQWENPTLESYLEAPAAWIEGSPGWYRGFGQEMPTDGDWKLFARALSAAVVYE</sequence>
<evidence type="ECO:0000313" key="2">
    <source>
        <dbReference type="EMBL" id="GDY44238.1"/>
    </source>
</evidence>
<accession>A0A4D4KCB0</accession>
<dbReference type="AlphaFoldDB" id="A0A4D4KCB0"/>
<dbReference type="Proteomes" id="UP000299290">
    <property type="component" value="Unassembled WGS sequence"/>
</dbReference>
<dbReference type="Pfam" id="PF24693">
    <property type="entry name" value="DUF7660"/>
    <property type="match status" value="1"/>
</dbReference>
<organism evidence="2 3">
    <name type="scientific">Streptomyces antimycoticus</name>
    <dbReference type="NCBI Taxonomy" id="68175"/>
    <lineage>
        <taxon>Bacteria</taxon>
        <taxon>Bacillati</taxon>
        <taxon>Actinomycetota</taxon>
        <taxon>Actinomycetes</taxon>
        <taxon>Kitasatosporales</taxon>
        <taxon>Streptomycetaceae</taxon>
        <taxon>Streptomyces</taxon>
        <taxon>Streptomyces violaceusniger group</taxon>
    </lineage>
</organism>